<accession>A0AAW0WX84</accession>
<protein>
    <submittedName>
        <fullName evidence="1">Uncharacterized protein</fullName>
    </submittedName>
</protein>
<dbReference type="EMBL" id="JARKIK010000043">
    <property type="protein sequence ID" value="KAK8736965.1"/>
    <property type="molecule type" value="Genomic_DNA"/>
</dbReference>
<organism evidence="1 2">
    <name type="scientific">Cherax quadricarinatus</name>
    <name type="common">Australian red claw crayfish</name>
    <dbReference type="NCBI Taxonomy" id="27406"/>
    <lineage>
        <taxon>Eukaryota</taxon>
        <taxon>Metazoa</taxon>
        <taxon>Ecdysozoa</taxon>
        <taxon>Arthropoda</taxon>
        <taxon>Crustacea</taxon>
        <taxon>Multicrustacea</taxon>
        <taxon>Malacostraca</taxon>
        <taxon>Eumalacostraca</taxon>
        <taxon>Eucarida</taxon>
        <taxon>Decapoda</taxon>
        <taxon>Pleocyemata</taxon>
        <taxon>Astacidea</taxon>
        <taxon>Parastacoidea</taxon>
        <taxon>Parastacidae</taxon>
        <taxon>Cherax</taxon>
    </lineage>
</organism>
<proteinExistence type="predicted"/>
<gene>
    <name evidence="1" type="ORF">OTU49_004747</name>
</gene>
<name>A0AAW0WX84_CHEQU</name>
<dbReference type="AlphaFoldDB" id="A0AAW0WX84"/>
<dbReference type="EMBL" id="JARKIK010000043">
    <property type="protein sequence ID" value="KAK8736963.1"/>
    <property type="molecule type" value="Genomic_DNA"/>
</dbReference>
<dbReference type="Proteomes" id="UP001445076">
    <property type="component" value="Unassembled WGS sequence"/>
</dbReference>
<comment type="caution">
    <text evidence="1">The sequence shown here is derived from an EMBL/GenBank/DDBJ whole genome shotgun (WGS) entry which is preliminary data.</text>
</comment>
<evidence type="ECO:0000313" key="2">
    <source>
        <dbReference type="Proteomes" id="UP001445076"/>
    </source>
</evidence>
<keyword evidence="2" id="KW-1185">Reference proteome</keyword>
<evidence type="ECO:0000313" key="1">
    <source>
        <dbReference type="EMBL" id="KAK8736963.1"/>
    </source>
</evidence>
<reference evidence="1" key="2">
    <citation type="submission" date="2024-01" db="EMBL/GenBank/DDBJ databases">
        <authorList>
            <person name="He J."/>
            <person name="Wang M."/>
            <person name="Zheng J."/>
            <person name="Liu Z."/>
        </authorList>
    </citation>
    <scope>NUCLEOTIDE SEQUENCE</scope>
    <source>
        <strain evidence="1">ZL_2023a</strain>
        <tissue evidence="1">Muscle</tissue>
    </source>
</reference>
<sequence>MKNLINNVARVIPIVIITEAGDIEEVGIVLSMAVGDIMGAIITLGQGVVEVPIFIHRRVGAEETLDINRVAVTGTFSMDLHIAHLEEAIMGMNHMVEDEGAGEVAEGQEVGGEY</sequence>
<reference evidence="1 2" key="1">
    <citation type="journal article" date="2024" name="BMC Genomics">
        <title>Genome assembly of redclaw crayfish (Cherax quadricarinatus) provides insights into its immune adaptation and hypoxia tolerance.</title>
        <authorList>
            <person name="Liu Z."/>
            <person name="Zheng J."/>
            <person name="Li H."/>
            <person name="Fang K."/>
            <person name="Wang S."/>
            <person name="He J."/>
            <person name="Zhou D."/>
            <person name="Weng S."/>
            <person name="Chi M."/>
            <person name="Gu Z."/>
            <person name="He J."/>
            <person name="Li F."/>
            <person name="Wang M."/>
        </authorList>
    </citation>
    <scope>NUCLEOTIDE SEQUENCE [LARGE SCALE GENOMIC DNA]</scope>
    <source>
        <strain evidence="1">ZL_2023a</strain>
    </source>
</reference>